<dbReference type="SMART" id="SM00054">
    <property type="entry name" value="EFh"/>
    <property type="match status" value="4"/>
</dbReference>
<feature type="domain" description="EF-hand" evidence="7">
    <location>
        <begin position="676"/>
        <end position="711"/>
    </location>
</feature>
<dbReference type="InterPro" id="IPR018247">
    <property type="entry name" value="EF_Hand_1_Ca_BS"/>
</dbReference>
<dbReference type="InterPro" id="IPR011992">
    <property type="entry name" value="EF-hand-dom_pair"/>
</dbReference>
<feature type="compositionally biased region" description="Polar residues" evidence="5">
    <location>
        <begin position="627"/>
        <end position="648"/>
    </location>
</feature>
<dbReference type="InterPro" id="IPR012337">
    <property type="entry name" value="RNaseH-like_sf"/>
</dbReference>
<dbReference type="GO" id="GO:0005509">
    <property type="term" value="F:calcium ion binding"/>
    <property type="evidence" value="ECO:0007669"/>
    <property type="project" value="InterPro"/>
</dbReference>
<evidence type="ECO:0000256" key="4">
    <source>
        <dbReference type="ARBA" id="ARBA00057710"/>
    </source>
</evidence>
<dbReference type="InterPro" id="IPR055298">
    <property type="entry name" value="AtLOH3-like"/>
</dbReference>
<evidence type="ECO:0000313" key="8">
    <source>
        <dbReference type="EMBL" id="SPD19313.1"/>
    </source>
</evidence>
<dbReference type="PANTHER" id="PTHR11697">
    <property type="entry name" value="GENERAL TRANSCRIPTION FACTOR 2-RELATED ZINC FINGER PROTEIN"/>
    <property type="match status" value="1"/>
</dbReference>
<proteinExistence type="predicted"/>
<dbReference type="EMBL" id="OIVN01004791">
    <property type="protein sequence ID" value="SPD19313.1"/>
    <property type="molecule type" value="Genomic_DNA"/>
</dbReference>
<evidence type="ECO:0000256" key="3">
    <source>
        <dbReference type="ARBA" id="ARBA00022837"/>
    </source>
</evidence>
<evidence type="ECO:0000256" key="1">
    <source>
        <dbReference type="ARBA" id="ARBA00022723"/>
    </source>
</evidence>
<dbReference type="Pfam" id="PF13499">
    <property type="entry name" value="EF-hand_7"/>
    <property type="match status" value="1"/>
</dbReference>
<name>A0A2N9I5L0_FAGSY</name>
<organism evidence="8">
    <name type="scientific">Fagus sylvatica</name>
    <name type="common">Beechnut</name>
    <dbReference type="NCBI Taxonomy" id="28930"/>
    <lineage>
        <taxon>Eukaryota</taxon>
        <taxon>Viridiplantae</taxon>
        <taxon>Streptophyta</taxon>
        <taxon>Embryophyta</taxon>
        <taxon>Tracheophyta</taxon>
        <taxon>Spermatophyta</taxon>
        <taxon>Magnoliopsida</taxon>
        <taxon>eudicotyledons</taxon>
        <taxon>Gunneridae</taxon>
        <taxon>Pentapetalae</taxon>
        <taxon>rosids</taxon>
        <taxon>fabids</taxon>
        <taxon>Fagales</taxon>
        <taxon>Fagaceae</taxon>
        <taxon>Fagus</taxon>
    </lineage>
</organism>
<dbReference type="CDD" id="cd00051">
    <property type="entry name" value="EFh"/>
    <property type="match status" value="2"/>
</dbReference>
<evidence type="ECO:0000256" key="5">
    <source>
        <dbReference type="SAM" id="MobiDB-lite"/>
    </source>
</evidence>
<dbReference type="Gene3D" id="1.10.238.10">
    <property type="entry name" value="EF-hand"/>
    <property type="match status" value="2"/>
</dbReference>
<feature type="transmembrane region" description="Helical" evidence="6">
    <location>
        <begin position="92"/>
        <end position="125"/>
    </location>
</feature>
<dbReference type="InterPro" id="IPR002048">
    <property type="entry name" value="EF_hand_dom"/>
</dbReference>
<reference evidence="8" key="1">
    <citation type="submission" date="2018-02" db="EMBL/GenBank/DDBJ databases">
        <authorList>
            <person name="Cohen D.B."/>
            <person name="Kent A.D."/>
        </authorList>
    </citation>
    <scope>NUCLEOTIDE SEQUENCE</scope>
</reference>
<keyword evidence="6" id="KW-1133">Transmembrane helix</keyword>
<evidence type="ECO:0000259" key="7">
    <source>
        <dbReference type="PROSITE" id="PS50222"/>
    </source>
</evidence>
<accession>A0A2N9I5L0</accession>
<keyword evidence="1" id="KW-0479">Metal-binding</keyword>
<feature type="domain" description="EF-hand" evidence="7">
    <location>
        <begin position="784"/>
        <end position="814"/>
    </location>
</feature>
<protein>
    <recommendedName>
        <fullName evidence="7">EF-hand domain-containing protein</fullName>
    </recommendedName>
</protein>
<dbReference type="FunFam" id="1.10.238.10:FF:000341">
    <property type="entry name" value="Putative calcium-binding protein CML19"/>
    <property type="match status" value="1"/>
</dbReference>
<evidence type="ECO:0000256" key="6">
    <source>
        <dbReference type="SAM" id="Phobius"/>
    </source>
</evidence>
<keyword evidence="6" id="KW-0812">Transmembrane</keyword>
<dbReference type="SUPFAM" id="SSF47473">
    <property type="entry name" value="EF-hand"/>
    <property type="match status" value="1"/>
</dbReference>
<dbReference type="Pfam" id="PF13833">
    <property type="entry name" value="EF-hand_8"/>
    <property type="match status" value="1"/>
</dbReference>
<comment type="function">
    <text evidence="4">Potential calcium sensor that binds calcium in vitro.</text>
</comment>
<dbReference type="PROSITE" id="PS50222">
    <property type="entry name" value="EF_HAND_2"/>
    <property type="match status" value="3"/>
</dbReference>
<keyword evidence="2" id="KW-0677">Repeat</keyword>
<dbReference type="SUPFAM" id="SSF53098">
    <property type="entry name" value="Ribonuclease H-like"/>
    <property type="match status" value="1"/>
</dbReference>
<feature type="region of interest" description="Disordered" evidence="5">
    <location>
        <begin position="624"/>
        <end position="672"/>
    </location>
</feature>
<dbReference type="PANTHER" id="PTHR11697:SF231">
    <property type="entry name" value="TTF-TYPE DOMAIN-CONTAINING PROTEIN"/>
    <property type="match status" value="1"/>
</dbReference>
<dbReference type="PROSITE" id="PS00018">
    <property type="entry name" value="EF_HAND_1"/>
    <property type="match status" value="3"/>
</dbReference>
<feature type="domain" description="EF-hand" evidence="7">
    <location>
        <begin position="712"/>
        <end position="747"/>
    </location>
</feature>
<feature type="transmembrane region" description="Helical" evidence="6">
    <location>
        <begin position="12"/>
        <end position="31"/>
    </location>
</feature>
<gene>
    <name evidence="8" type="ORF">FSB_LOCUS47195</name>
</gene>
<dbReference type="AlphaFoldDB" id="A0A2N9I5L0"/>
<keyword evidence="6" id="KW-0472">Membrane</keyword>
<evidence type="ECO:0000256" key="2">
    <source>
        <dbReference type="ARBA" id="ARBA00022737"/>
    </source>
</evidence>
<dbReference type="FunFam" id="1.10.238.10:FF:000237">
    <property type="entry name" value="Calcium-binding protein CML38"/>
    <property type="match status" value="1"/>
</dbReference>
<keyword evidence="3" id="KW-0106">Calcium</keyword>
<sequence length="814" mass="91186">MLVMVGVLGCRFGAMAMTMAMGVALGLGLGWGGRMGLGWGVCGVLGLGYGVADLGFGFGLWGCRCCGGGSGWSVGGWGGGGVDLVAVRYGWLWVWVWVCMGLVAVRVVAGVVVVAGVAVSCWVGFGRGWVVPEGMDLAGLDWDRRRLGLASPEGSRLVGGLKRHRTSESLRSRSVRYQPTTMPPSRRSRHHGPFFRRSSNSHLGFSALGRILIHLIELPSKRMDDLMNQPQHIDKVLNKQCHTEIANNRLQLKVSIDVVRVLELQDIQNIRGQGYDGASNMRGESNGLQALISHDCPYAYYIHCFAHRLQLTLVATSKAVILVGKFFDRLAFIINIVGASCKRNEQLKLAQDAEFAYLIDIDELETGRGLNQKCTLQQAGDTRWSSHFRSISSLIKIFSPTCEVLLKIIKEESTSSWQVEADTAYETLTSFESVFILHLMKKTMELSDKLCQVLQCQTQDILTAMRLVLSTKELIQTFRDDKWDDLLTNVISFCELRSIDVQDMIARYVDTRGLARHQQDDFTIEHHYRVDIFCAAIDSQLQELNHQFNKHAVELLVLSSALDPYQARQSFRINDICLLVTKFYPQDFTEYEKEVLETELYHFEHNVVRHPEFESFIIMKTKHGAASPSSSNSIEEKPNSTSPKTSTVGRLRRKLSPTRREDKRSVSSTGSEARKNYCSELQKVFNYFDEDGDGKISPSELQSCVRTVGGELSMDEAEAAVSSSDLNGDGLLDFEEFQKLMEAGGEEDKNYELREAFGMYEMEGSGCITPTSLKRMLSRLGESKSTEDCKTMIRMFDLNEDGVLSFDEFRVMMR</sequence>